<comment type="subcellular location">
    <subcellularLocation>
        <location evidence="1 9">Cell membrane</location>
        <topology evidence="1 9">Multi-pass membrane protein</topology>
    </subcellularLocation>
</comment>
<evidence type="ECO:0000256" key="7">
    <source>
        <dbReference type="ARBA" id="ARBA00038151"/>
    </source>
</evidence>
<dbReference type="Proteomes" id="UP000061603">
    <property type="component" value="Chromosome"/>
</dbReference>
<name>A0A0C5J829_9PROT</name>
<evidence type="ECO:0000256" key="3">
    <source>
        <dbReference type="ARBA" id="ARBA00022475"/>
    </source>
</evidence>
<dbReference type="HOGENOM" id="CLU_133067_1_2_4"/>
<dbReference type="GO" id="GO:1990961">
    <property type="term" value="P:xenobiotic detoxification by transmembrane export across the plasma membrane"/>
    <property type="evidence" value="ECO:0007669"/>
    <property type="project" value="UniProtKB-ARBA"/>
</dbReference>
<proteinExistence type="inferred from homology"/>
<keyword evidence="6 10" id="KW-0472">Membrane</keyword>
<evidence type="ECO:0000313" key="11">
    <source>
        <dbReference type="EMBL" id="AJP48090.1"/>
    </source>
</evidence>
<evidence type="ECO:0000256" key="5">
    <source>
        <dbReference type="ARBA" id="ARBA00022989"/>
    </source>
</evidence>
<dbReference type="GO" id="GO:0005886">
    <property type="term" value="C:plasma membrane"/>
    <property type="evidence" value="ECO:0007669"/>
    <property type="project" value="UniProtKB-SubCell"/>
</dbReference>
<keyword evidence="12" id="KW-1185">Reference proteome</keyword>
<dbReference type="Pfam" id="PF00893">
    <property type="entry name" value="Multi_Drug_Res"/>
    <property type="match status" value="1"/>
</dbReference>
<organism evidence="11 12">
    <name type="scientific">Rugosibacter aromaticivorans</name>
    <dbReference type="NCBI Taxonomy" id="1565605"/>
    <lineage>
        <taxon>Bacteria</taxon>
        <taxon>Pseudomonadati</taxon>
        <taxon>Pseudomonadota</taxon>
        <taxon>Betaproteobacteria</taxon>
        <taxon>Nitrosomonadales</taxon>
        <taxon>Sterolibacteriaceae</taxon>
        <taxon>Rugosibacter</taxon>
    </lineage>
</organism>
<gene>
    <name evidence="11" type="ORF">PG1C_05670</name>
</gene>
<accession>A0A0C5J829</accession>
<dbReference type="PANTHER" id="PTHR30561">
    <property type="entry name" value="SMR FAMILY PROTON-DEPENDENT DRUG EFFLUX TRANSPORTER SUGE"/>
    <property type="match status" value="1"/>
</dbReference>
<dbReference type="KEGG" id="rbu:PG1C_05670"/>
<keyword evidence="5 10" id="KW-1133">Transmembrane helix</keyword>
<dbReference type="InterPro" id="IPR000390">
    <property type="entry name" value="Small_drug/metabolite_transptr"/>
</dbReference>
<keyword evidence="3" id="KW-1003">Cell membrane</keyword>
<feature type="transmembrane region" description="Helical" evidence="10">
    <location>
        <begin position="33"/>
        <end position="50"/>
    </location>
</feature>
<dbReference type="InterPro" id="IPR037185">
    <property type="entry name" value="EmrE-like"/>
</dbReference>
<dbReference type="InterPro" id="IPR045324">
    <property type="entry name" value="Small_multidrug_res"/>
</dbReference>
<dbReference type="PANTHER" id="PTHR30561:SF0">
    <property type="entry name" value="GUANIDINIUM EXPORTER"/>
    <property type="match status" value="1"/>
</dbReference>
<evidence type="ECO:0000256" key="1">
    <source>
        <dbReference type="ARBA" id="ARBA00004651"/>
    </source>
</evidence>
<sequence>MAWFGLFLAGLFEVAWAIGLKYTEGFTRLWPSIGTLAAMIASIGLLGLAMKTLPVGTAYAVWVGVGALGTAIFGIFLFDESANMGRLGSLGLIMLGIIGLKLATPG</sequence>
<evidence type="ECO:0000256" key="8">
    <source>
        <dbReference type="ARBA" id="ARBA00039168"/>
    </source>
</evidence>
<evidence type="ECO:0000256" key="2">
    <source>
        <dbReference type="ARBA" id="ARBA00022448"/>
    </source>
</evidence>
<dbReference type="SUPFAM" id="SSF103481">
    <property type="entry name" value="Multidrug resistance efflux transporter EmrE"/>
    <property type="match status" value="1"/>
</dbReference>
<protein>
    <recommendedName>
        <fullName evidence="8">Guanidinium exporter</fullName>
    </recommendedName>
</protein>
<dbReference type="AlphaFoldDB" id="A0A0C5J829"/>
<dbReference type="Gene3D" id="1.10.3730.20">
    <property type="match status" value="1"/>
</dbReference>
<reference evidence="11 12" key="1">
    <citation type="journal article" date="2015" name="Genome Announc.">
        <title>Complete Genome Sequence of a Novel Bacterium within the Family Rhodocyclaceae That Degrades Polycyclic Aromatic Hydrocarbons.</title>
        <authorList>
            <person name="Singleton D.R."/>
            <person name="Dickey A.N."/>
            <person name="Scholl E.H."/>
            <person name="Wright F.A."/>
            <person name="Aitken M.D."/>
        </authorList>
    </citation>
    <scope>NUCLEOTIDE SEQUENCE [LARGE SCALE GENOMIC DNA]</scope>
    <source>
        <strain evidence="12">PG1-Ca6</strain>
    </source>
</reference>
<dbReference type="GO" id="GO:0022857">
    <property type="term" value="F:transmembrane transporter activity"/>
    <property type="evidence" value="ECO:0007669"/>
    <property type="project" value="InterPro"/>
</dbReference>
<comment type="similarity">
    <text evidence="7">Belongs to the drug/metabolite transporter (DMT) superfamily. Small multidrug resistance (SMR) (TC 2.A.7.1) family. Gdx/SugE subfamily.</text>
</comment>
<feature type="transmembrane region" description="Helical" evidence="10">
    <location>
        <begin position="84"/>
        <end position="103"/>
    </location>
</feature>
<keyword evidence="2" id="KW-0813">Transport</keyword>
<dbReference type="PATRIC" id="fig|1565605.3.peg.1192"/>
<evidence type="ECO:0000256" key="6">
    <source>
        <dbReference type="ARBA" id="ARBA00023136"/>
    </source>
</evidence>
<dbReference type="FunFam" id="1.10.3730.20:FF:000001">
    <property type="entry name" value="Quaternary ammonium compound resistance transporter SugE"/>
    <property type="match status" value="1"/>
</dbReference>
<evidence type="ECO:0000256" key="9">
    <source>
        <dbReference type="RuleBase" id="RU003942"/>
    </source>
</evidence>
<feature type="transmembrane region" description="Helical" evidence="10">
    <location>
        <begin position="57"/>
        <end position="78"/>
    </location>
</feature>
<dbReference type="RefSeq" id="WP_202636448.1">
    <property type="nucleotide sequence ID" value="NZ_CP010554.1"/>
</dbReference>
<evidence type="ECO:0000313" key="12">
    <source>
        <dbReference type="Proteomes" id="UP000061603"/>
    </source>
</evidence>
<dbReference type="EMBL" id="CP010554">
    <property type="protein sequence ID" value="AJP48090.1"/>
    <property type="molecule type" value="Genomic_DNA"/>
</dbReference>
<dbReference type="NCBIfam" id="NF008512">
    <property type="entry name" value="PRK11431.1"/>
    <property type="match status" value="1"/>
</dbReference>
<evidence type="ECO:0000256" key="10">
    <source>
        <dbReference type="SAM" id="Phobius"/>
    </source>
</evidence>
<evidence type="ECO:0000256" key="4">
    <source>
        <dbReference type="ARBA" id="ARBA00022692"/>
    </source>
</evidence>
<keyword evidence="4 9" id="KW-0812">Transmembrane</keyword>